<dbReference type="FunFam" id="3.80.10.10:FF:000095">
    <property type="entry name" value="LRR receptor-like serine/threonine-protein kinase GSO1"/>
    <property type="match status" value="1"/>
</dbReference>
<evidence type="ECO:0000256" key="8">
    <source>
        <dbReference type="ARBA" id="ARBA00022692"/>
    </source>
</evidence>
<keyword evidence="24" id="KW-1185">Reference proteome</keyword>
<dbReference type="FunFam" id="3.30.200.20:FF:000309">
    <property type="entry name" value="Leucine-rich repeat receptor protein kinase MSP1"/>
    <property type="match status" value="1"/>
</dbReference>
<gene>
    <name evidence="23" type="ORF">ACJRO7_030087</name>
</gene>
<evidence type="ECO:0000256" key="1">
    <source>
        <dbReference type="ARBA" id="ARBA00004236"/>
    </source>
</evidence>
<keyword evidence="11 20" id="KW-0547">Nucleotide-binding</keyword>
<comment type="subcellular location">
    <subcellularLocation>
        <location evidence="1">Cell membrane</location>
    </subcellularLocation>
    <subcellularLocation>
        <location evidence="2">Membrane</location>
        <topology evidence="2">Single-pass type I membrane protein</topology>
    </subcellularLocation>
</comment>
<dbReference type="InterPro" id="IPR013210">
    <property type="entry name" value="LRR_N_plant-typ"/>
</dbReference>
<evidence type="ECO:0000256" key="12">
    <source>
        <dbReference type="ARBA" id="ARBA00022777"/>
    </source>
</evidence>
<comment type="catalytic activity">
    <reaction evidence="18">
        <text>L-threonyl-[protein] + ATP = O-phospho-L-threonyl-[protein] + ADP + H(+)</text>
        <dbReference type="Rhea" id="RHEA:46608"/>
        <dbReference type="Rhea" id="RHEA-COMP:11060"/>
        <dbReference type="Rhea" id="RHEA-COMP:11605"/>
        <dbReference type="ChEBI" id="CHEBI:15378"/>
        <dbReference type="ChEBI" id="CHEBI:30013"/>
        <dbReference type="ChEBI" id="CHEBI:30616"/>
        <dbReference type="ChEBI" id="CHEBI:61977"/>
        <dbReference type="ChEBI" id="CHEBI:456216"/>
        <dbReference type="EC" id="2.7.11.1"/>
    </reaction>
</comment>
<accession>A0ABD3JGC3</accession>
<dbReference type="Pfam" id="PF13855">
    <property type="entry name" value="LRR_8"/>
    <property type="match status" value="3"/>
</dbReference>
<keyword evidence="13 20" id="KW-0067">ATP-binding</keyword>
<keyword evidence="7" id="KW-0808">Transferase</keyword>
<keyword evidence="16" id="KW-0675">Receptor</keyword>
<dbReference type="EC" id="2.7.11.1" evidence="3"/>
<evidence type="ECO:0000256" key="17">
    <source>
        <dbReference type="ARBA" id="ARBA00023180"/>
    </source>
</evidence>
<dbReference type="GO" id="GO:0009653">
    <property type="term" value="P:anatomical structure morphogenesis"/>
    <property type="evidence" value="ECO:0007669"/>
    <property type="project" value="UniProtKB-ARBA"/>
</dbReference>
<dbReference type="FunFam" id="1.10.510.10:FF:000445">
    <property type="entry name" value="MDIS1-interacting receptor like kinase 2"/>
    <property type="match status" value="1"/>
</dbReference>
<protein>
    <recommendedName>
        <fullName evidence="3">non-specific serine/threonine protein kinase</fullName>
        <ecNumber evidence="3">2.7.11.1</ecNumber>
    </recommendedName>
</protein>
<dbReference type="Gene3D" id="3.80.10.10">
    <property type="entry name" value="Ribonuclease Inhibitor"/>
    <property type="match status" value="4"/>
</dbReference>
<dbReference type="InterPro" id="IPR011009">
    <property type="entry name" value="Kinase-like_dom_sf"/>
</dbReference>
<dbReference type="InterPro" id="IPR017441">
    <property type="entry name" value="Protein_kinase_ATP_BS"/>
</dbReference>
<evidence type="ECO:0000256" key="3">
    <source>
        <dbReference type="ARBA" id="ARBA00012513"/>
    </source>
</evidence>
<evidence type="ECO:0000256" key="2">
    <source>
        <dbReference type="ARBA" id="ARBA00004479"/>
    </source>
</evidence>
<dbReference type="GO" id="GO:0005886">
    <property type="term" value="C:plasma membrane"/>
    <property type="evidence" value="ECO:0007669"/>
    <property type="project" value="UniProtKB-SubCell"/>
</dbReference>
<keyword evidence="4" id="KW-0723">Serine/threonine-protein kinase</keyword>
<dbReference type="Gene3D" id="3.30.200.20">
    <property type="entry name" value="Phosphorylase Kinase, domain 1"/>
    <property type="match status" value="1"/>
</dbReference>
<evidence type="ECO:0000256" key="19">
    <source>
        <dbReference type="ARBA" id="ARBA00048679"/>
    </source>
</evidence>
<keyword evidence="12" id="KW-0418">Kinase</keyword>
<dbReference type="SUPFAM" id="SSF52058">
    <property type="entry name" value="L domain-like"/>
    <property type="match status" value="1"/>
</dbReference>
<evidence type="ECO:0000256" key="21">
    <source>
        <dbReference type="SAM" id="Phobius"/>
    </source>
</evidence>
<dbReference type="Gene3D" id="1.10.510.10">
    <property type="entry name" value="Transferase(Phosphotransferase) domain 1"/>
    <property type="match status" value="1"/>
</dbReference>
<dbReference type="PROSITE" id="PS00107">
    <property type="entry name" value="PROTEIN_KINASE_ATP"/>
    <property type="match status" value="1"/>
</dbReference>
<evidence type="ECO:0000256" key="7">
    <source>
        <dbReference type="ARBA" id="ARBA00022679"/>
    </source>
</evidence>
<evidence type="ECO:0000256" key="6">
    <source>
        <dbReference type="ARBA" id="ARBA00022614"/>
    </source>
</evidence>
<evidence type="ECO:0000313" key="23">
    <source>
        <dbReference type="EMBL" id="KAL3725018.1"/>
    </source>
</evidence>
<evidence type="ECO:0000259" key="22">
    <source>
        <dbReference type="PROSITE" id="PS50011"/>
    </source>
</evidence>
<dbReference type="SUPFAM" id="SSF52047">
    <property type="entry name" value="RNI-like"/>
    <property type="match status" value="1"/>
</dbReference>
<keyword evidence="8 21" id="KW-0812">Transmembrane</keyword>
<dbReference type="InterPro" id="IPR003591">
    <property type="entry name" value="Leu-rich_rpt_typical-subtyp"/>
</dbReference>
<dbReference type="AlphaFoldDB" id="A0ABD3JGC3"/>
<dbReference type="FunFam" id="3.80.10.10:FF:000400">
    <property type="entry name" value="Nuclear pore complex protein NUP107"/>
    <property type="match status" value="1"/>
</dbReference>
<keyword evidence="9" id="KW-0732">Signal</keyword>
<dbReference type="InterPro" id="IPR001611">
    <property type="entry name" value="Leu-rich_rpt"/>
</dbReference>
<dbReference type="InterPro" id="IPR032675">
    <property type="entry name" value="LRR_dom_sf"/>
</dbReference>
<comment type="caution">
    <text evidence="23">The sequence shown here is derived from an EMBL/GenBank/DDBJ whole genome shotgun (WGS) entry which is preliminary data.</text>
</comment>
<dbReference type="PROSITE" id="PS50011">
    <property type="entry name" value="PROTEIN_KINASE_DOM"/>
    <property type="match status" value="1"/>
</dbReference>
<keyword evidence="14 21" id="KW-1133">Transmembrane helix</keyword>
<dbReference type="Pfam" id="PF00560">
    <property type="entry name" value="LRR_1"/>
    <property type="match status" value="7"/>
</dbReference>
<keyword evidence="15 21" id="KW-0472">Membrane</keyword>
<feature type="domain" description="Protein kinase" evidence="22">
    <location>
        <begin position="776"/>
        <end position="1054"/>
    </location>
</feature>
<organism evidence="23 24">
    <name type="scientific">Eucalyptus globulus</name>
    <name type="common">Tasmanian blue gum</name>
    <dbReference type="NCBI Taxonomy" id="34317"/>
    <lineage>
        <taxon>Eukaryota</taxon>
        <taxon>Viridiplantae</taxon>
        <taxon>Streptophyta</taxon>
        <taxon>Embryophyta</taxon>
        <taxon>Tracheophyta</taxon>
        <taxon>Spermatophyta</taxon>
        <taxon>Magnoliopsida</taxon>
        <taxon>eudicotyledons</taxon>
        <taxon>Gunneridae</taxon>
        <taxon>Pentapetalae</taxon>
        <taxon>rosids</taxon>
        <taxon>malvids</taxon>
        <taxon>Myrtales</taxon>
        <taxon>Myrtaceae</taxon>
        <taxon>Myrtoideae</taxon>
        <taxon>Eucalypteae</taxon>
        <taxon>Eucalyptus</taxon>
    </lineage>
</organism>
<dbReference type="InterPro" id="IPR000719">
    <property type="entry name" value="Prot_kinase_dom"/>
</dbReference>
<dbReference type="Pfam" id="PF08263">
    <property type="entry name" value="LRRNT_2"/>
    <property type="match status" value="1"/>
</dbReference>
<sequence>MVSSVVSDKPQSKVASFKLLPYISTITKFIFAVSLVPAFSSTATFSAQASNGTAKGEEARALLEWKSGLDNYSRALLSSWQGDDPCIWRGIGCDGSGSVSGLNLTDMGLQGSLSKLNFTALSNLVSLDLSANSLYGPIPSSIGNLSKLSTLSIFNNSLSGTIPLEIGKLSRLRLLYLDGNRLHGTIPEEIGMLHSLLNLTLYDNYLAGQIPTSMGNLSNLTFLALGQNNLVGSVPREIYTLSSLTFLSLRMNKLTGSIPSSIGNLSSLKVLNFQRNHLAGPVPQEIGRLKSLAKLTLSSNTFSGPIPVSIGNLTALTLLDLTSNSLSSSIPEEFGTLRHLKELRLSENSLNGSIPRSIGKLVNLSALSLHYNHLSGFIPDEINNLRTLRHISMGENKLTGRLPDNICLGGLLESFTAPNNHFNGHLPKSLKNCSSLSRIRLEGNRLTGNLTEVLGAYPNLKYIDLSYNQFHGELSSKWGCSHNLTFLKISANKISGGIHPMIGNMAQLRVLDLSSNYITGRLPRELRRLTSLLELDLHDNKISGNIPPEIGHLSTLEKLNLGSNKFGGSIPPQLAQCRSLWNLNLSNNEIRASIPSEIGNLQFLRYLDLSHNFLAGKLPRSIGKLTILEKLNLSQNRLSGFIPKSFDSMLGLVSVNISHNYLEGPIPNIKAFRDAPYSAVASNRAGLCGVVAGLKKCSERTYNEKGNKFMIPVTLLLVSFILLTYLFIGVILLACQRAKTAEQDSLEAQVQGDAFAIWGYDGKMVYENIIKATEGFDSKYCVGEGGYGVVYKANLCDDQAFAVKKIHVPHDEISGLMSLEREATALANIRHRNIVELCGYCFHPRHSFLVYEFMERGSLRRALSDDEMAMEFDWARRASAIKGVADALCYMHHDCSPPWIHRDITSNNVLLDGDYEAHVSDFGTARLLKPDSSNWTSVVGTLGYIAPELAYSAAVTEKCDVYSFGVVAMEVIMGMHLGNLISSSRQSSTLSVQIDSGTLLQDVLDRRLSLPLDKDAENVVSIAKLALACLRVDPHRRPTMQKVCQGLSIQVPLVKPFADVRLSELDGVLR</sequence>
<dbReference type="GO" id="GO:0005524">
    <property type="term" value="F:ATP binding"/>
    <property type="evidence" value="ECO:0007669"/>
    <property type="project" value="UniProtKB-UniRule"/>
</dbReference>
<feature type="transmembrane region" description="Helical" evidence="21">
    <location>
        <begin position="709"/>
        <end position="735"/>
    </location>
</feature>
<dbReference type="PANTHER" id="PTHR48053">
    <property type="entry name" value="LEUCINE RICH REPEAT FAMILY PROTEIN, EXPRESSED"/>
    <property type="match status" value="1"/>
</dbReference>
<dbReference type="PANTHER" id="PTHR48053:SF158">
    <property type="entry name" value="MDIS1-INTERACTING RECEPTOR LIKE KINASE 2-LIKE"/>
    <property type="match status" value="1"/>
</dbReference>
<evidence type="ECO:0000256" key="10">
    <source>
        <dbReference type="ARBA" id="ARBA00022737"/>
    </source>
</evidence>
<dbReference type="SMART" id="SM00365">
    <property type="entry name" value="LRR_SD22"/>
    <property type="match status" value="5"/>
</dbReference>
<feature type="binding site" evidence="20">
    <location>
        <position position="805"/>
    </location>
    <ligand>
        <name>ATP</name>
        <dbReference type="ChEBI" id="CHEBI:30616"/>
    </ligand>
</feature>
<dbReference type="InterPro" id="IPR051716">
    <property type="entry name" value="Plant_RL_S/T_kinase"/>
</dbReference>
<keyword evidence="10" id="KW-0677">Repeat</keyword>
<evidence type="ECO:0000256" key="15">
    <source>
        <dbReference type="ARBA" id="ARBA00023136"/>
    </source>
</evidence>
<dbReference type="SMART" id="SM00369">
    <property type="entry name" value="LRR_TYP"/>
    <property type="match status" value="12"/>
</dbReference>
<keyword evidence="17" id="KW-0325">Glycoprotein</keyword>
<evidence type="ECO:0000256" key="18">
    <source>
        <dbReference type="ARBA" id="ARBA00047899"/>
    </source>
</evidence>
<dbReference type="GO" id="GO:0099402">
    <property type="term" value="P:plant organ development"/>
    <property type="evidence" value="ECO:0007669"/>
    <property type="project" value="UniProtKB-ARBA"/>
</dbReference>
<dbReference type="GO" id="GO:0004674">
    <property type="term" value="F:protein serine/threonine kinase activity"/>
    <property type="evidence" value="ECO:0007669"/>
    <property type="project" value="UniProtKB-KW"/>
</dbReference>
<evidence type="ECO:0000256" key="11">
    <source>
        <dbReference type="ARBA" id="ARBA00022741"/>
    </source>
</evidence>
<comment type="catalytic activity">
    <reaction evidence="19">
        <text>L-seryl-[protein] + ATP = O-phospho-L-seryl-[protein] + ADP + H(+)</text>
        <dbReference type="Rhea" id="RHEA:17989"/>
        <dbReference type="Rhea" id="RHEA-COMP:9863"/>
        <dbReference type="Rhea" id="RHEA-COMP:11604"/>
        <dbReference type="ChEBI" id="CHEBI:15378"/>
        <dbReference type="ChEBI" id="CHEBI:29999"/>
        <dbReference type="ChEBI" id="CHEBI:30616"/>
        <dbReference type="ChEBI" id="CHEBI:83421"/>
        <dbReference type="ChEBI" id="CHEBI:456216"/>
        <dbReference type="EC" id="2.7.11.1"/>
    </reaction>
</comment>
<keyword evidence="6" id="KW-0433">Leucine-rich repeat</keyword>
<evidence type="ECO:0000256" key="13">
    <source>
        <dbReference type="ARBA" id="ARBA00022840"/>
    </source>
</evidence>
<evidence type="ECO:0000313" key="24">
    <source>
        <dbReference type="Proteomes" id="UP001634007"/>
    </source>
</evidence>
<reference evidence="23 24" key="1">
    <citation type="submission" date="2024-11" db="EMBL/GenBank/DDBJ databases">
        <title>Chromosome-level genome assembly of Eucalyptus globulus Labill. provides insights into its genome evolution.</title>
        <authorList>
            <person name="Li X."/>
        </authorList>
    </citation>
    <scope>NUCLEOTIDE SEQUENCE [LARGE SCALE GENOMIC DNA]</scope>
    <source>
        <strain evidence="23">CL2024</strain>
        <tissue evidence="23">Fresh tender leaves</tissue>
    </source>
</reference>
<name>A0ABD3JGC3_EUCGL</name>
<evidence type="ECO:0000256" key="14">
    <source>
        <dbReference type="ARBA" id="ARBA00022989"/>
    </source>
</evidence>
<dbReference type="SUPFAM" id="SSF56112">
    <property type="entry name" value="Protein kinase-like (PK-like)"/>
    <property type="match status" value="1"/>
</dbReference>
<evidence type="ECO:0000256" key="16">
    <source>
        <dbReference type="ARBA" id="ARBA00023170"/>
    </source>
</evidence>
<dbReference type="EMBL" id="JBJKBG010000008">
    <property type="protein sequence ID" value="KAL3725018.1"/>
    <property type="molecule type" value="Genomic_DNA"/>
</dbReference>
<evidence type="ECO:0000256" key="20">
    <source>
        <dbReference type="PROSITE-ProRule" id="PRU10141"/>
    </source>
</evidence>
<dbReference type="FunFam" id="3.80.10.10:FF:000719">
    <property type="entry name" value="MDIS1-interacting receptor like kinase 2 isoform A"/>
    <property type="match status" value="2"/>
</dbReference>
<evidence type="ECO:0000256" key="5">
    <source>
        <dbReference type="ARBA" id="ARBA00022553"/>
    </source>
</evidence>
<keyword evidence="5" id="KW-0597">Phosphoprotein</keyword>
<proteinExistence type="predicted"/>
<dbReference type="Proteomes" id="UP001634007">
    <property type="component" value="Unassembled WGS sequence"/>
</dbReference>
<evidence type="ECO:0000256" key="4">
    <source>
        <dbReference type="ARBA" id="ARBA00022527"/>
    </source>
</evidence>
<evidence type="ECO:0000256" key="9">
    <source>
        <dbReference type="ARBA" id="ARBA00022729"/>
    </source>
</evidence>
<dbReference type="Pfam" id="PF00069">
    <property type="entry name" value="Pkinase"/>
    <property type="match status" value="1"/>
</dbReference>